<organism evidence="3 4">
    <name type="scientific">Neobacillus driksii</name>
    <dbReference type="NCBI Taxonomy" id="3035913"/>
    <lineage>
        <taxon>Bacteria</taxon>
        <taxon>Bacillati</taxon>
        <taxon>Bacillota</taxon>
        <taxon>Bacilli</taxon>
        <taxon>Bacillales</taxon>
        <taxon>Bacillaceae</taxon>
        <taxon>Neobacillus</taxon>
    </lineage>
</organism>
<reference evidence="3 4" key="1">
    <citation type="submission" date="2024-05" db="EMBL/GenBank/DDBJ databases">
        <authorList>
            <person name="Venkateswaran K."/>
        </authorList>
    </citation>
    <scope>NUCLEOTIDE SEQUENCE [LARGE SCALE GENOMIC DNA]</scope>
    <source>
        <strain evidence="3 4">179-C4-2-HS</strain>
    </source>
</reference>
<name>A0ABV4YTX0_9BACI</name>
<feature type="domain" description="DUF7852" evidence="2">
    <location>
        <begin position="214"/>
        <end position="373"/>
    </location>
</feature>
<evidence type="ECO:0000313" key="3">
    <source>
        <dbReference type="EMBL" id="MFB3167784.1"/>
    </source>
</evidence>
<evidence type="ECO:0000256" key="1">
    <source>
        <dbReference type="SAM" id="MobiDB-lite"/>
    </source>
</evidence>
<feature type="region of interest" description="Disordered" evidence="1">
    <location>
        <begin position="22"/>
        <end position="52"/>
    </location>
</feature>
<keyword evidence="4" id="KW-1185">Reference proteome</keyword>
<protein>
    <recommendedName>
        <fullName evidence="2">DUF7852 domain-containing protein</fullName>
    </recommendedName>
</protein>
<dbReference type="Pfam" id="PF25250">
    <property type="entry name" value="DUF7852"/>
    <property type="match status" value="2"/>
</dbReference>
<comment type="caution">
    <text evidence="3">The sequence shown here is derived from an EMBL/GenBank/DDBJ whole genome shotgun (WGS) entry which is preliminary data.</text>
</comment>
<dbReference type="Proteomes" id="UP001241748">
    <property type="component" value="Unassembled WGS sequence"/>
</dbReference>
<evidence type="ECO:0000259" key="2">
    <source>
        <dbReference type="Pfam" id="PF25250"/>
    </source>
</evidence>
<sequence length="533" mass="61281">MQTDTFMRIPLKPILKYLNETEEHLESSRRLSKQEESKSERTGDTKNNKNEDLVFFTEKNVIETMVERPSFPQHVESREEMDIYKYTSGNDPMHVEEVYVPSPEENGMSLIVEDSSSSDQIKLTLDEVHGENSANHDSEPSDADKEPPVSLIDEIVLNVSENNSSLIPLSEVITKSTFIENPPFDSIVEMGNEQITPSISEESGQEHTFHVNKVDEKEKDQTIVSSDTLKTDLEDQELQKKSYEYKEEQLTSSIDLLGINDLKENNLITATDPLNIQIPVIVGKYNIEICLEDEEIFEEKVKEIREISNKVLLTTCKFIPSELSQVLDNGSCKALKGNLLIDGIIEQQIKFVFENKRTAIIQNHSVYTQMNQKNAKYLRKLNFGRYSYVPQPDSINNPNPTSEVQTNHGQYSKRLINSMNKTIPFSSVVAINHFLHPPIYGSIEEKSFTFQNNPAYQMDNADTTQFTTTTYYPENTHGKLIFSKLHENINFLKYKEKYIKNPRIKLKQYIVLELWIHLLQEQSVQVKIPKNGI</sequence>
<evidence type="ECO:0000313" key="4">
    <source>
        <dbReference type="Proteomes" id="UP001241748"/>
    </source>
</evidence>
<accession>A0ABV4YTX0</accession>
<dbReference type="RefSeq" id="WP_306074130.1">
    <property type="nucleotide sequence ID" value="NZ_JAROBZ020000001.1"/>
</dbReference>
<dbReference type="InterPro" id="IPR057174">
    <property type="entry name" value="DUF7852"/>
</dbReference>
<proteinExistence type="predicted"/>
<dbReference type="EMBL" id="JAROBZ020000001">
    <property type="protein sequence ID" value="MFB3167784.1"/>
    <property type="molecule type" value="Genomic_DNA"/>
</dbReference>
<feature type="domain" description="DUF7852" evidence="2">
    <location>
        <begin position="416"/>
        <end position="501"/>
    </location>
</feature>
<gene>
    <name evidence="3" type="ORF">P5G62_011775</name>
</gene>